<organism evidence="2 3">
    <name type="scientific">Thanatephorus cucumeris (strain AG1-IA)</name>
    <name type="common">Rice sheath blight fungus</name>
    <name type="synonym">Rhizoctonia solani</name>
    <dbReference type="NCBI Taxonomy" id="983506"/>
    <lineage>
        <taxon>Eukaryota</taxon>
        <taxon>Fungi</taxon>
        <taxon>Dikarya</taxon>
        <taxon>Basidiomycota</taxon>
        <taxon>Agaricomycotina</taxon>
        <taxon>Agaricomycetes</taxon>
        <taxon>Cantharellales</taxon>
        <taxon>Ceratobasidiaceae</taxon>
        <taxon>Rhizoctonia</taxon>
        <taxon>Rhizoctonia solani AG-1</taxon>
    </lineage>
</organism>
<feature type="region of interest" description="Disordered" evidence="1">
    <location>
        <begin position="35"/>
        <end position="56"/>
    </location>
</feature>
<dbReference type="HOGENOM" id="CLU_3015829_0_0_1"/>
<dbReference type="Proteomes" id="UP000011668">
    <property type="component" value="Unassembled WGS sequence"/>
</dbReference>
<dbReference type="EMBL" id="AFRT01000478">
    <property type="protein sequence ID" value="ELU43837.1"/>
    <property type="molecule type" value="Genomic_DNA"/>
</dbReference>
<evidence type="ECO:0000256" key="1">
    <source>
        <dbReference type="SAM" id="MobiDB-lite"/>
    </source>
</evidence>
<proteinExistence type="predicted"/>
<accession>L8X412</accession>
<evidence type="ECO:0000313" key="2">
    <source>
        <dbReference type="EMBL" id="ELU43837.1"/>
    </source>
</evidence>
<sequence length="56" mass="6606">MDLAWRGLIGRKRIGQHKQTNKTSTIIPEKRRTNYTRESKKSVPKNLHMTRTCNKP</sequence>
<protein>
    <submittedName>
        <fullName evidence="2">Uncharacterized protein</fullName>
    </submittedName>
</protein>
<gene>
    <name evidence="2" type="ORF">AG1IA_02154</name>
</gene>
<dbReference type="AlphaFoldDB" id="L8X412"/>
<reference evidence="2 3" key="1">
    <citation type="journal article" date="2013" name="Nat. Commun.">
        <title>The evolution and pathogenic mechanisms of the rice sheath blight pathogen.</title>
        <authorList>
            <person name="Zheng A."/>
            <person name="Lin R."/>
            <person name="Xu L."/>
            <person name="Qin P."/>
            <person name="Tang C."/>
            <person name="Ai P."/>
            <person name="Zhang D."/>
            <person name="Liu Y."/>
            <person name="Sun Z."/>
            <person name="Feng H."/>
            <person name="Wang Y."/>
            <person name="Chen Y."/>
            <person name="Liang X."/>
            <person name="Fu R."/>
            <person name="Li Q."/>
            <person name="Zhang J."/>
            <person name="Yu X."/>
            <person name="Xie Z."/>
            <person name="Ding L."/>
            <person name="Guan P."/>
            <person name="Tang J."/>
            <person name="Liang Y."/>
            <person name="Wang S."/>
            <person name="Deng Q."/>
            <person name="Li S."/>
            <person name="Zhu J."/>
            <person name="Wang L."/>
            <person name="Liu H."/>
            <person name="Li P."/>
        </authorList>
    </citation>
    <scope>NUCLEOTIDE SEQUENCE [LARGE SCALE GENOMIC DNA]</scope>
    <source>
        <strain evidence="3">AG-1 IA</strain>
    </source>
</reference>
<keyword evidence="3" id="KW-1185">Reference proteome</keyword>
<comment type="caution">
    <text evidence="2">The sequence shown here is derived from an EMBL/GenBank/DDBJ whole genome shotgun (WGS) entry which is preliminary data.</text>
</comment>
<name>L8X412_THACA</name>
<evidence type="ECO:0000313" key="3">
    <source>
        <dbReference type="Proteomes" id="UP000011668"/>
    </source>
</evidence>